<feature type="transmembrane region" description="Helical" evidence="1">
    <location>
        <begin position="53"/>
        <end position="75"/>
    </location>
</feature>
<name>A0A7Y8C5P0_9PSED</name>
<dbReference type="EMBL" id="JACAQB010000024">
    <property type="protein sequence ID" value="NWB99601.1"/>
    <property type="molecule type" value="Genomic_DNA"/>
</dbReference>
<evidence type="ECO:0000313" key="3">
    <source>
        <dbReference type="Proteomes" id="UP000539985"/>
    </source>
</evidence>
<reference evidence="2 3" key="1">
    <citation type="submission" date="2020-04" db="EMBL/GenBank/DDBJ databases">
        <title>Molecular characterization of pseudomonads from Agaricus bisporus reveal novel blotch 2 pathogens in Western Europe.</title>
        <authorList>
            <person name="Taparia T."/>
            <person name="Krijger M."/>
            <person name="Haynes E."/>
            <person name="Elpinstone J.G."/>
            <person name="Noble R."/>
            <person name="Van Der Wolf J."/>
        </authorList>
    </citation>
    <scope>NUCLEOTIDE SEQUENCE [LARGE SCALE GENOMIC DNA]</scope>
    <source>
        <strain evidence="2 3">H7001</strain>
    </source>
</reference>
<gene>
    <name evidence="2" type="ORF">HX882_27335</name>
</gene>
<proteinExistence type="predicted"/>
<accession>A0A7Y8C5P0</accession>
<keyword evidence="1" id="KW-0472">Membrane</keyword>
<sequence length="267" mass="30501">MKNWKSGMAIVCVLLVVVGIYAAYYNFLYQGYLVATDKDGALVGVRSGTFGDAFGTLNAFFSGLAFSGVLITILLQRRDLVESQEQNAKQQAESQFYNILSLQQQVIQGFDLHKSVPNSQHTIQGRDCFRDWGGKLITRHSELDEKYSGEFSSERALEAYQKILKSHQGDLGLYFRSLYSVFRFVENNKYVDKKNFGLVVRSLLSDYELVFLFYNCLSVKGEKFKRFAKTYALFDNLDVDLLIARKHVLFMDKEAYGENEEALGFFS</sequence>
<evidence type="ECO:0000313" key="2">
    <source>
        <dbReference type="EMBL" id="NWB99601.1"/>
    </source>
</evidence>
<dbReference type="InterPro" id="IPR031709">
    <property type="entry name" value="PutAbiC"/>
</dbReference>
<keyword evidence="1" id="KW-1133">Transmembrane helix</keyword>
<feature type="transmembrane region" description="Helical" evidence="1">
    <location>
        <begin position="7"/>
        <end position="27"/>
    </location>
</feature>
<dbReference type="AlphaFoldDB" id="A0A7Y8C5P0"/>
<organism evidence="2 3">
    <name type="scientific">Pseudomonas gingeri</name>
    <dbReference type="NCBI Taxonomy" id="117681"/>
    <lineage>
        <taxon>Bacteria</taxon>
        <taxon>Pseudomonadati</taxon>
        <taxon>Pseudomonadota</taxon>
        <taxon>Gammaproteobacteria</taxon>
        <taxon>Pseudomonadales</taxon>
        <taxon>Pseudomonadaceae</taxon>
        <taxon>Pseudomonas</taxon>
    </lineage>
</organism>
<dbReference type="Pfam" id="PF16872">
    <property type="entry name" value="putAbiC"/>
    <property type="match status" value="1"/>
</dbReference>
<dbReference type="RefSeq" id="WP_177105184.1">
    <property type="nucleotide sequence ID" value="NZ_JACAQB010000024.1"/>
</dbReference>
<comment type="caution">
    <text evidence="2">The sequence shown here is derived from an EMBL/GenBank/DDBJ whole genome shotgun (WGS) entry which is preliminary data.</text>
</comment>
<evidence type="ECO:0000256" key="1">
    <source>
        <dbReference type="SAM" id="Phobius"/>
    </source>
</evidence>
<dbReference type="Proteomes" id="UP000539985">
    <property type="component" value="Unassembled WGS sequence"/>
</dbReference>
<keyword evidence="1" id="KW-0812">Transmembrane</keyword>
<protein>
    <submittedName>
        <fullName evidence="2">Putative phage abortive infection protein</fullName>
    </submittedName>
</protein>